<protein>
    <submittedName>
        <fullName evidence="2">Uncharacterized protein</fullName>
    </submittedName>
</protein>
<keyword evidence="1" id="KW-0732">Signal</keyword>
<evidence type="ECO:0000313" key="3">
    <source>
        <dbReference type="EMBL" id="RNL58931.1"/>
    </source>
</evidence>
<feature type="chain" id="PRO_5015645343" evidence="1">
    <location>
        <begin position="22"/>
        <end position="94"/>
    </location>
</feature>
<dbReference type="Proteomes" id="UP000237222">
    <property type="component" value="Unassembled WGS sequence"/>
</dbReference>
<reference evidence="3 5" key="2">
    <citation type="submission" date="2018-10" db="EMBL/GenBank/DDBJ databases">
        <title>Draft genome sequence of Zhongshania sp. DSW25-10.</title>
        <authorList>
            <person name="Oh J."/>
        </authorList>
    </citation>
    <scope>NUCLEOTIDE SEQUENCE [LARGE SCALE GENOMIC DNA]</scope>
    <source>
        <strain evidence="3 5">DSW25-10</strain>
    </source>
</reference>
<evidence type="ECO:0000313" key="5">
    <source>
        <dbReference type="Proteomes" id="UP000274695"/>
    </source>
</evidence>
<dbReference type="EMBL" id="RHGB01000024">
    <property type="protein sequence ID" value="RNL58931.1"/>
    <property type="molecule type" value="Genomic_DNA"/>
</dbReference>
<evidence type="ECO:0000313" key="2">
    <source>
        <dbReference type="EMBL" id="POP53203.1"/>
    </source>
</evidence>
<reference evidence="2" key="1">
    <citation type="submission" date="2018-01" db="EMBL/GenBank/DDBJ databases">
        <authorList>
            <person name="Yu X.-D."/>
        </authorList>
    </citation>
    <scope>NUCLEOTIDE SEQUENCE</scope>
    <source>
        <strain evidence="2">ZX-21</strain>
    </source>
</reference>
<dbReference type="Proteomes" id="UP000274695">
    <property type="component" value="Unassembled WGS sequence"/>
</dbReference>
<dbReference type="AlphaFoldDB" id="A0A2S4HGU3"/>
<accession>A0A2S4HGU3</accession>
<name>A0A2S4HGU3_9GAMM</name>
<sequence>MGFIKILTVTSALIISHSALADPKHDTKSHSLIAMWSSWIKDLKPKAESSAWPELPKISTRFHIETQASQFKLRKGDKMVLTISPVGMSLNSRF</sequence>
<comment type="caution">
    <text evidence="2">The sequence shown here is derived from an EMBL/GenBank/DDBJ whole genome shotgun (WGS) entry which is preliminary data.</text>
</comment>
<dbReference type="RefSeq" id="WP_103684145.1">
    <property type="nucleotide sequence ID" value="NZ_PQGG01000019.1"/>
</dbReference>
<dbReference type="EMBL" id="PQGG01000019">
    <property type="protein sequence ID" value="POP53203.1"/>
    <property type="molecule type" value="Genomic_DNA"/>
</dbReference>
<keyword evidence="5" id="KW-1185">Reference proteome</keyword>
<feature type="signal peptide" evidence="1">
    <location>
        <begin position="1"/>
        <end position="21"/>
    </location>
</feature>
<gene>
    <name evidence="2" type="ORF">C0068_08960</name>
    <name evidence="3" type="ORF">D0911_16895</name>
</gene>
<evidence type="ECO:0000256" key="1">
    <source>
        <dbReference type="SAM" id="SignalP"/>
    </source>
</evidence>
<dbReference type="OrthoDB" id="5740397at2"/>
<evidence type="ECO:0000313" key="4">
    <source>
        <dbReference type="Proteomes" id="UP000237222"/>
    </source>
</evidence>
<organism evidence="2 4">
    <name type="scientific">Zhongshania marina</name>
    <dbReference type="NCBI Taxonomy" id="2304603"/>
    <lineage>
        <taxon>Bacteria</taxon>
        <taxon>Pseudomonadati</taxon>
        <taxon>Pseudomonadota</taxon>
        <taxon>Gammaproteobacteria</taxon>
        <taxon>Cellvibrionales</taxon>
        <taxon>Spongiibacteraceae</taxon>
        <taxon>Zhongshania</taxon>
    </lineage>
</organism>
<proteinExistence type="predicted"/>